<keyword evidence="15" id="KW-1185">Reference proteome</keyword>
<dbReference type="InterPro" id="IPR004255">
    <property type="entry name" value="O-acyltransferase_WSD1_N"/>
</dbReference>
<comment type="similarity">
    <text evidence="3 11">Belongs to the long-chain O-acyltransferase family.</text>
</comment>
<comment type="pathway">
    <text evidence="1 11">Glycerolipid metabolism; triacylglycerol biosynthesis.</text>
</comment>
<evidence type="ECO:0000256" key="3">
    <source>
        <dbReference type="ARBA" id="ARBA00009587"/>
    </source>
</evidence>
<dbReference type="PANTHER" id="PTHR31650:SF1">
    <property type="entry name" value="WAX ESTER SYNTHASE_DIACYLGLYCEROL ACYLTRANSFERASE 4-RELATED"/>
    <property type="match status" value="1"/>
</dbReference>
<evidence type="ECO:0000256" key="8">
    <source>
        <dbReference type="ARBA" id="ARBA00023098"/>
    </source>
</evidence>
<evidence type="ECO:0000256" key="1">
    <source>
        <dbReference type="ARBA" id="ARBA00004771"/>
    </source>
</evidence>
<keyword evidence="8 11" id="KW-0443">Lipid metabolism</keyword>
<evidence type="ECO:0000259" key="13">
    <source>
        <dbReference type="Pfam" id="PF06974"/>
    </source>
</evidence>
<comment type="pathway">
    <text evidence="2">Lipid metabolism.</text>
</comment>
<comment type="catalytic activity">
    <reaction evidence="10 11">
        <text>an acyl-CoA + a 1,2-diacyl-sn-glycerol = a triacyl-sn-glycerol + CoA</text>
        <dbReference type="Rhea" id="RHEA:10868"/>
        <dbReference type="ChEBI" id="CHEBI:17815"/>
        <dbReference type="ChEBI" id="CHEBI:57287"/>
        <dbReference type="ChEBI" id="CHEBI:58342"/>
        <dbReference type="ChEBI" id="CHEBI:64615"/>
        <dbReference type="EC" id="2.3.1.20"/>
    </reaction>
</comment>
<sequence>MERLSGLDSTFLYLETPTQLLHVCGLIVLDVSTIPGGYSYPAFKTELSARVRAMPAFRRKLFDSRFNLDHPAWVEDPDFDVDRHLHRIAVPAPGGRAELAELCGHLASQQMDRTIPLWEMWVIEGLEDGSVAIMSKMHHANVDGVTGAGMIATLCSLSPDAPRPELDPDQQGAGRADTLELAVGGLLSFASRPLKMAKVLPSGAALLPRWIRRARRGEAMPAPFSAPRTSLNGAITGHRNIAYSQLDLDKVKLVKDVFGVKVNDVVMATVAGALRGYLSARDELPDSSLVAMVPVSVHETSDRPGTNQISGMFTQLGTQIADPVERLRQTNVHNSMVKSHNASLGASLLQDWSQFAAPTAFGGAMRVYSNLKLAERHPVVHNLVVSNVPGPPIPLYLLGARISAMYPLGPIFHGAGLNVTAMSLAGRLNVGLVSCPELAPALWDLADGFGPALDELVTAARAETRKRARSRKRTPAADPT</sequence>
<keyword evidence="5 11" id="KW-0444">Lipid biosynthesis</keyword>
<evidence type="ECO:0000256" key="6">
    <source>
        <dbReference type="ARBA" id="ARBA00022679"/>
    </source>
</evidence>
<name>A0ABV9FL84_9NOCA</name>
<dbReference type="PANTHER" id="PTHR31650">
    <property type="entry name" value="O-ACYLTRANSFERASE (WSD1-LIKE) FAMILY PROTEIN"/>
    <property type="match status" value="1"/>
</dbReference>
<feature type="domain" description="O-acyltransferase WSD1-like N-terminal" evidence="12">
    <location>
        <begin position="4"/>
        <end position="266"/>
    </location>
</feature>
<evidence type="ECO:0000256" key="9">
    <source>
        <dbReference type="ARBA" id="ARBA00023315"/>
    </source>
</evidence>
<evidence type="ECO:0000313" key="15">
    <source>
        <dbReference type="Proteomes" id="UP001595914"/>
    </source>
</evidence>
<dbReference type="RefSeq" id="WP_378414292.1">
    <property type="nucleotide sequence ID" value="NZ_JBHSFO010000002.1"/>
</dbReference>
<comment type="caution">
    <text evidence="14">The sequence shown here is derived from an EMBL/GenBank/DDBJ whole genome shotgun (WGS) entry which is preliminary data.</text>
</comment>
<evidence type="ECO:0000256" key="11">
    <source>
        <dbReference type="RuleBase" id="RU361241"/>
    </source>
</evidence>
<protein>
    <recommendedName>
        <fullName evidence="4 11">Diacylglycerol O-acyltransferase</fullName>
        <ecNumber evidence="4 11">2.3.1.20</ecNumber>
    </recommendedName>
</protein>
<dbReference type="InterPro" id="IPR045034">
    <property type="entry name" value="O-acyltransferase_WSD1-like"/>
</dbReference>
<dbReference type="GO" id="GO:0016746">
    <property type="term" value="F:acyltransferase activity"/>
    <property type="evidence" value="ECO:0007669"/>
    <property type="project" value="UniProtKB-KW"/>
</dbReference>
<dbReference type="Pfam" id="PF06974">
    <property type="entry name" value="WS_DGAT_C"/>
    <property type="match status" value="1"/>
</dbReference>
<evidence type="ECO:0000256" key="4">
    <source>
        <dbReference type="ARBA" id="ARBA00013244"/>
    </source>
</evidence>
<dbReference type="InterPro" id="IPR014292">
    <property type="entry name" value="Acyl_transf_WS/DGAT"/>
</dbReference>
<gene>
    <name evidence="14" type="ORF">ACFO6S_03750</name>
</gene>
<proteinExistence type="inferred from homology"/>
<keyword evidence="9 11" id="KW-0012">Acyltransferase</keyword>
<dbReference type="EC" id="2.3.1.20" evidence="4 11"/>
<dbReference type="InterPro" id="IPR009721">
    <property type="entry name" value="O-acyltransferase_WSD1_C"/>
</dbReference>
<evidence type="ECO:0000256" key="7">
    <source>
        <dbReference type="ARBA" id="ARBA00022798"/>
    </source>
</evidence>
<evidence type="ECO:0000259" key="12">
    <source>
        <dbReference type="Pfam" id="PF03007"/>
    </source>
</evidence>
<organism evidence="14 15">
    <name type="scientific">Rhodococcus kronopolitis</name>
    <dbReference type="NCBI Taxonomy" id="1460226"/>
    <lineage>
        <taxon>Bacteria</taxon>
        <taxon>Bacillati</taxon>
        <taxon>Actinomycetota</taxon>
        <taxon>Actinomycetes</taxon>
        <taxon>Mycobacteriales</taxon>
        <taxon>Nocardiaceae</taxon>
        <taxon>Rhodococcus</taxon>
    </lineage>
</organism>
<evidence type="ECO:0000313" key="14">
    <source>
        <dbReference type="EMBL" id="MFC4602796.1"/>
    </source>
</evidence>
<dbReference type="SUPFAM" id="SSF52777">
    <property type="entry name" value="CoA-dependent acyltransferases"/>
    <property type="match status" value="1"/>
</dbReference>
<dbReference type="EMBL" id="JBHSFO010000002">
    <property type="protein sequence ID" value="MFC4602796.1"/>
    <property type="molecule type" value="Genomic_DNA"/>
</dbReference>
<evidence type="ECO:0000256" key="5">
    <source>
        <dbReference type="ARBA" id="ARBA00022516"/>
    </source>
</evidence>
<keyword evidence="6 11" id="KW-0808">Transferase</keyword>
<keyword evidence="7 11" id="KW-0319">Glycerol metabolism</keyword>
<feature type="domain" description="O-acyltransferase WSD1 C-terminal" evidence="13">
    <location>
        <begin position="307"/>
        <end position="456"/>
    </location>
</feature>
<dbReference type="Pfam" id="PF03007">
    <property type="entry name" value="WS_DGAT_cat"/>
    <property type="match status" value="1"/>
</dbReference>
<accession>A0ABV9FL84</accession>
<evidence type="ECO:0000256" key="2">
    <source>
        <dbReference type="ARBA" id="ARBA00005189"/>
    </source>
</evidence>
<dbReference type="Proteomes" id="UP001595914">
    <property type="component" value="Unassembled WGS sequence"/>
</dbReference>
<reference evidence="15" key="1">
    <citation type="journal article" date="2019" name="Int. J. Syst. Evol. Microbiol.">
        <title>The Global Catalogue of Microorganisms (GCM) 10K type strain sequencing project: providing services to taxonomists for standard genome sequencing and annotation.</title>
        <authorList>
            <consortium name="The Broad Institute Genomics Platform"/>
            <consortium name="The Broad Institute Genome Sequencing Center for Infectious Disease"/>
            <person name="Wu L."/>
            <person name="Ma J."/>
        </authorList>
    </citation>
    <scope>NUCLEOTIDE SEQUENCE [LARGE SCALE GENOMIC DNA]</scope>
    <source>
        <strain evidence="15">CCUG 54520</strain>
    </source>
</reference>
<evidence type="ECO:0000256" key="10">
    <source>
        <dbReference type="ARBA" id="ARBA00048109"/>
    </source>
</evidence>
<dbReference type="NCBIfam" id="TIGR02946">
    <property type="entry name" value="acyl_WS_DGAT"/>
    <property type="match status" value="1"/>
</dbReference>